<dbReference type="InterPro" id="IPR036116">
    <property type="entry name" value="FN3_sf"/>
</dbReference>
<dbReference type="CDD" id="cd00063">
    <property type="entry name" value="FN3"/>
    <property type="match status" value="1"/>
</dbReference>
<dbReference type="InterPro" id="IPR013783">
    <property type="entry name" value="Ig-like_fold"/>
</dbReference>
<comment type="caution">
    <text evidence="3">The sequence shown here is derived from an EMBL/GenBank/DDBJ whole genome shotgun (WGS) entry which is preliminary data.</text>
</comment>
<evidence type="ECO:0000313" key="3">
    <source>
        <dbReference type="EMBL" id="OWF48251.1"/>
    </source>
</evidence>
<name>A0A210QI35_MIZYE</name>
<proteinExistence type="predicted"/>
<gene>
    <name evidence="3" type="ORF">KP79_PYT07368</name>
</gene>
<reference evidence="3 4" key="1">
    <citation type="journal article" date="2017" name="Nat. Ecol. Evol.">
        <title>Scallop genome provides insights into evolution of bilaterian karyotype and development.</title>
        <authorList>
            <person name="Wang S."/>
            <person name="Zhang J."/>
            <person name="Jiao W."/>
            <person name="Li J."/>
            <person name="Xun X."/>
            <person name="Sun Y."/>
            <person name="Guo X."/>
            <person name="Huan P."/>
            <person name="Dong B."/>
            <person name="Zhang L."/>
            <person name="Hu X."/>
            <person name="Sun X."/>
            <person name="Wang J."/>
            <person name="Zhao C."/>
            <person name="Wang Y."/>
            <person name="Wang D."/>
            <person name="Huang X."/>
            <person name="Wang R."/>
            <person name="Lv J."/>
            <person name="Li Y."/>
            <person name="Zhang Z."/>
            <person name="Liu B."/>
            <person name="Lu W."/>
            <person name="Hui Y."/>
            <person name="Liang J."/>
            <person name="Zhou Z."/>
            <person name="Hou R."/>
            <person name="Li X."/>
            <person name="Liu Y."/>
            <person name="Li H."/>
            <person name="Ning X."/>
            <person name="Lin Y."/>
            <person name="Zhao L."/>
            <person name="Xing Q."/>
            <person name="Dou J."/>
            <person name="Li Y."/>
            <person name="Mao J."/>
            <person name="Guo H."/>
            <person name="Dou H."/>
            <person name="Li T."/>
            <person name="Mu C."/>
            <person name="Jiang W."/>
            <person name="Fu Q."/>
            <person name="Fu X."/>
            <person name="Miao Y."/>
            <person name="Liu J."/>
            <person name="Yu Q."/>
            <person name="Li R."/>
            <person name="Liao H."/>
            <person name="Li X."/>
            <person name="Kong Y."/>
            <person name="Jiang Z."/>
            <person name="Chourrout D."/>
            <person name="Li R."/>
            <person name="Bao Z."/>
        </authorList>
    </citation>
    <scope>NUCLEOTIDE SEQUENCE [LARGE SCALE GENOMIC DNA]</scope>
    <source>
        <strain evidence="3 4">PY_sf001</strain>
    </source>
</reference>
<dbReference type="Pfam" id="PF00041">
    <property type="entry name" value="fn3"/>
    <property type="match status" value="1"/>
</dbReference>
<feature type="region of interest" description="Disordered" evidence="1">
    <location>
        <begin position="1"/>
        <end position="21"/>
    </location>
</feature>
<keyword evidence="4" id="KW-1185">Reference proteome</keyword>
<dbReference type="Gene3D" id="2.60.40.10">
    <property type="entry name" value="Immunoglobulins"/>
    <property type="match status" value="1"/>
</dbReference>
<evidence type="ECO:0000256" key="1">
    <source>
        <dbReference type="SAM" id="MobiDB-lite"/>
    </source>
</evidence>
<evidence type="ECO:0000313" key="4">
    <source>
        <dbReference type="Proteomes" id="UP000242188"/>
    </source>
</evidence>
<feature type="compositionally biased region" description="Basic and acidic residues" evidence="1">
    <location>
        <begin position="7"/>
        <end position="18"/>
    </location>
</feature>
<organism evidence="3 4">
    <name type="scientific">Mizuhopecten yessoensis</name>
    <name type="common">Japanese scallop</name>
    <name type="synonym">Patinopecten yessoensis</name>
    <dbReference type="NCBI Taxonomy" id="6573"/>
    <lineage>
        <taxon>Eukaryota</taxon>
        <taxon>Metazoa</taxon>
        <taxon>Spiralia</taxon>
        <taxon>Lophotrochozoa</taxon>
        <taxon>Mollusca</taxon>
        <taxon>Bivalvia</taxon>
        <taxon>Autobranchia</taxon>
        <taxon>Pteriomorphia</taxon>
        <taxon>Pectinida</taxon>
        <taxon>Pectinoidea</taxon>
        <taxon>Pectinidae</taxon>
        <taxon>Mizuhopecten</taxon>
    </lineage>
</organism>
<dbReference type="SUPFAM" id="SSF49265">
    <property type="entry name" value="Fibronectin type III"/>
    <property type="match status" value="1"/>
</dbReference>
<dbReference type="Proteomes" id="UP000242188">
    <property type="component" value="Unassembled WGS sequence"/>
</dbReference>
<accession>A0A210QI35</accession>
<feature type="domain" description="Fibronectin type-III" evidence="2">
    <location>
        <begin position="70"/>
        <end position="177"/>
    </location>
</feature>
<sequence>MPTGDLEANRRETYDGRSRRVSTKGNAFMSETSYTFSVATGNDAVMPHSNQSQYSLQVGCQTKAAMSLGPSILVVSQEQSRQFTPNWAKPTVTNGDLWGYILILLDWSTWIQEVIFTCTSCTGWMHISFICQKGVKQTKTILPTDLDSYTYTVKTLLPYINYTASVVAVNAAGDGHPYIQYAMTDQEGNAKYL</sequence>
<dbReference type="InterPro" id="IPR003961">
    <property type="entry name" value="FN3_dom"/>
</dbReference>
<protein>
    <recommendedName>
        <fullName evidence="2">Fibronectin type-III domain-containing protein</fullName>
    </recommendedName>
</protein>
<evidence type="ECO:0000259" key="2">
    <source>
        <dbReference type="Pfam" id="PF00041"/>
    </source>
</evidence>
<dbReference type="AlphaFoldDB" id="A0A210QI35"/>
<dbReference type="EMBL" id="NEDP02003628">
    <property type="protein sequence ID" value="OWF48251.1"/>
    <property type="molecule type" value="Genomic_DNA"/>
</dbReference>